<keyword evidence="11" id="KW-1185">Reference proteome</keyword>
<keyword evidence="8" id="KW-1133">Transmembrane helix</keyword>
<evidence type="ECO:0000256" key="2">
    <source>
        <dbReference type="ARBA" id="ARBA00004414"/>
    </source>
</evidence>
<comment type="subcellular location">
    <subcellularLocation>
        <location evidence="1">Endosome membrane</location>
        <topology evidence="1">Peripheral membrane protein</topology>
        <orientation evidence="1">Cytoplasmic side</orientation>
    </subcellularLocation>
    <subcellularLocation>
        <location evidence="2">Late endosome membrane</location>
    </subcellularLocation>
    <subcellularLocation>
        <location evidence="3">Lysosome membrane</location>
        <topology evidence="3">Peripheral membrane protein</topology>
        <orientation evidence="3">Cytoplasmic side</orientation>
    </subcellularLocation>
</comment>
<sequence length="98" mass="10758">MELYFSLIIFIHHSFHFCVVHAFLSAAMVGALADGPVQTVCPKCHQSVLSKYNILTLAAVLSSFVLGCCLVPFCVNRLKDATHICPSCKTVLGVYKRL</sequence>
<protein>
    <recommendedName>
        <fullName evidence="9">LITAF domain-containing protein</fullName>
    </recommendedName>
</protein>
<evidence type="ECO:0000256" key="4">
    <source>
        <dbReference type="ARBA" id="ARBA00005975"/>
    </source>
</evidence>
<reference evidence="10" key="2">
    <citation type="submission" date="2025-09" db="UniProtKB">
        <authorList>
            <consortium name="Ensembl"/>
        </authorList>
    </citation>
    <scope>IDENTIFICATION</scope>
</reference>
<dbReference type="InterPro" id="IPR006629">
    <property type="entry name" value="LITAF"/>
</dbReference>
<evidence type="ECO:0000259" key="9">
    <source>
        <dbReference type="PROSITE" id="PS51837"/>
    </source>
</evidence>
<keyword evidence="8" id="KW-0812">Transmembrane</keyword>
<keyword evidence="6" id="KW-0862">Zinc</keyword>
<feature type="transmembrane region" description="Helical" evidence="8">
    <location>
        <begin position="52"/>
        <end position="75"/>
    </location>
</feature>
<dbReference type="SMART" id="SM00714">
    <property type="entry name" value="LITAF"/>
    <property type="match status" value="1"/>
</dbReference>
<reference evidence="10" key="1">
    <citation type="submission" date="2025-08" db="UniProtKB">
        <authorList>
            <consortium name="Ensembl"/>
        </authorList>
    </citation>
    <scope>IDENTIFICATION</scope>
</reference>
<dbReference type="PROSITE" id="PS51837">
    <property type="entry name" value="LITAF"/>
    <property type="match status" value="1"/>
</dbReference>
<dbReference type="Ensembl" id="ENSAPOT00000013733.1">
    <property type="protein sequence ID" value="ENSAPOP00000002265.1"/>
    <property type="gene ID" value="ENSAPOG00000003669.1"/>
</dbReference>
<accession>A0A3Q1F4G2</accession>
<comment type="similarity">
    <text evidence="4">Belongs to the CDIP1/LITAF family.</text>
</comment>
<feature type="transmembrane region" description="Helical" evidence="8">
    <location>
        <begin position="7"/>
        <end position="32"/>
    </location>
</feature>
<dbReference type="AlphaFoldDB" id="A0A3Q1F4G2"/>
<dbReference type="PANTHER" id="PTHR23292">
    <property type="entry name" value="LIPOPOLYSACCHARIDE-INDUCED TUMOR NECROSIS FACTOR-ALPHA FACTOR"/>
    <property type="match status" value="1"/>
</dbReference>
<dbReference type="PANTHER" id="PTHR23292:SF47">
    <property type="entry name" value="LITAF DOMAIN-CONTAINING PROTEIN"/>
    <property type="match status" value="1"/>
</dbReference>
<evidence type="ECO:0000256" key="7">
    <source>
        <dbReference type="ARBA" id="ARBA00023136"/>
    </source>
</evidence>
<evidence type="ECO:0000256" key="3">
    <source>
        <dbReference type="ARBA" id="ARBA00004630"/>
    </source>
</evidence>
<dbReference type="STRING" id="80966.ENSAPOP00000002265"/>
<dbReference type="GO" id="GO:0098574">
    <property type="term" value="C:cytoplasmic side of lysosomal membrane"/>
    <property type="evidence" value="ECO:0007669"/>
    <property type="project" value="TreeGrafter"/>
</dbReference>
<dbReference type="GO" id="GO:0005634">
    <property type="term" value="C:nucleus"/>
    <property type="evidence" value="ECO:0007669"/>
    <property type="project" value="TreeGrafter"/>
</dbReference>
<keyword evidence="5" id="KW-0479">Metal-binding</keyword>
<keyword evidence="7 8" id="KW-0472">Membrane</keyword>
<organism evidence="10 11">
    <name type="scientific">Acanthochromis polyacanthus</name>
    <name type="common">spiny chromis</name>
    <dbReference type="NCBI Taxonomy" id="80966"/>
    <lineage>
        <taxon>Eukaryota</taxon>
        <taxon>Metazoa</taxon>
        <taxon>Chordata</taxon>
        <taxon>Craniata</taxon>
        <taxon>Vertebrata</taxon>
        <taxon>Euteleostomi</taxon>
        <taxon>Actinopterygii</taxon>
        <taxon>Neopterygii</taxon>
        <taxon>Teleostei</taxon>
        <taxon>Neoteleostei</taxon>
        <taxon>Acanthomorphata</taxon>
        <taxon>Ovalentaria</taxon>
        <taxon>Pomacentridae</taxon>
        <taxon>Acanthochromis</taxon>
    </lineage>
</organism>
<dbReference type="GO" id="GO:0008270">
    <property type="term" value="F:zinc ion binding"/>
    <property type="evidence" value="ECO:0007669"/>
    <property type="project" value="TreeGrafter"/>
</dbReference>
<evidence type="ECO:0000313" key="10">
    <source>
        <dbReference type="Ensembl" id="ENSAPOP00000002265.1"/>
    </source>
</evidence>
<proteinExistence type="inferred from homology"/>
<dbReference type="Proteomes" id="UP000257200">
    <property type="component" value="Unplaced"/>
</dbReference>
<feature type="domain" description="LITAF" evidence="9">
    <location>
        <begin position="20"/>
        <end position="97"/>
    </location>
</feature>
<evidence type="ECO:0000313" key="11">
    <source>
        <dbReference type="Proteomes" id="UP000257200"/>
    </source>
</evidence>
<dbReference type="InterPro" id="IPR037519">
    <property type="entry name" value="LITAF_fam"/>
</dbReference>
<evidence type="ECO:0000256" key="8">
    <source>
        <dbReference type="SAM" id="Phobius"/>
    </source>
</evidence>
<dbReference type="GO" id="GO:0098560">
    <property type="term" value="C:cytoplasmic side of late endosome membrane"/>
    <property type="evidence" value="ECO:0007669"/>
    <property type="project" value="TreeGrafter"/>
</dbReference>
<dbReference type="GeneTree" id="ENSGT00980000203417"/>
<dbReference type="InParanoid" id="A0A3Q1F4G2"/>
<dbReference type="Pfam" id="PF10601">
    <property type="entry name" value="zf-LITAF-like"/>
    <property type="match status" value="1"/>
</dbReference>
<evidence type="ECO:0000256" key="1">
    <source>
        <dbReference type="ARBA" id="ARBA00004125"/>
    </source>
</evidence>
<evidence type="ECO:0000256" key="6">
    <source>
        <dbReference type="ARBA" id="ARBA00022833"/>
    </source>
</evidence>
<name>A0A3Q1F4G2_9TELE</name>
<evidence type="ECO:0000256" key="5">
    <source>
        <dbReference type="ARBA" id="ARBA00022723"/>
    </source>
</evidence>